<evidence type="ECO:0000313" key="3">
    <source>
        <dbReference type="EMBL" id="SUD48767.1"/>
    </source>
</evidence>
<reference evidence="3 4" key="1">
    <citation type="submission" date="2018-06" db="EMBL/GenBank/DDBJ databases">
        <authorList>
            <consortium name="Pathogen Informatics"/>
            <person name="Doyle S."/>
        </authorList>
    </citation>
    <scope>NUCLEOTIDE SEQUENCE [LARGE SCALE GENOMIC DNA]</scope>
    <source>
        <strain evidence="3 4">NCTC1934</strain>
    </source>
</reference>
<dbReference type="Pfam" id="PF01895">
    <property type="entry name" value="PhoU"/>
    <property type="match status" value="1"/>
</dbReference>
<dbReference type="GO" id="GO:0045936">
    <property type="term" value="P:negative regulation of phosphate metabolic process"/>
    <property type="evidence" value="ECO:0007669"/>
    <property type="project" value="InterPro"/>
</dbReference>
<evidence type="ECO:0000313" key="4">
    <source>
        <dbReference type="Proteomes" id="UP000255467"/>
    </source>
</evidence>
<name>A0A379JJM0_9NOCA</name>
<evidence type="ECO:0000256" key="1">
    <source>
        <dbReference type="ARBA" id="ARBA00022592"/>
    </source>
</evidence>
<keyword evidence="1" id="KW-0592">Phosphate transport</keyword>
<feature type="domain" description="PhoU" evidence="2">
    <location>
        <begin position="16"/>
        <end position="103"/>
    </location>
</feature>
<dbReference type="AlphaFoldDB" id="A0A379JJM0"/>
<dbReference type="EMBL" id="UGRY01000005">
    <property type="protein sequence ID" value="SUD48767.1"/>
    <property type="molecule type" value="Genomic_DNA"/>
</dbReference>
<proteinExistence type="predicted"/>
<gene>
    <name evidence="3" type="primary">phoU_2</name>
    <name evidence="3" type="ORF">NCTC1934_06104</name>
</gene>
<dbReference type="InterPro" id="IPR028366">
    <property type="entry name" value="PhoU"/>
</dbReference>
<sequence length="219" mass="23434">MRTKFSYELTTLTHELAHMARLAHEATERATAALTDTDLGAAYEVFALEEQLQAKHATCEDRSVILLALEAPVARDLRHVVTAIQIADDLNGIGGALSRVADSVVRRHPLPVAPPHVVTLLTGMATATTNLAAAAVAAIVARPPSPDLAPIPADDTLDRLHRQVLRVVGDTSWAHGAAMAVDVALLAQHYDRCAAHCVRIGRLIRFLHTGIPLSAQVEP</sequence>
<dbReference type="GO" id="GO:0030643">
    <property type="term" value="P:intracellular phosphate ion homeostasis"/>
    <property type="evidence" value="ECO:0007669"/>
    <property type="project" value="InterPro"/>
</dbReference>
<dbReference type="STRING" id="1406858.GCA_000710895_04777"/>
<dbReference type="Proteomes" id="UP000255467">
    <property type="component" value="Unassembled WGS sequence"/>
</dbReference>
<dbReference type="GO" id="GO:0006817">
    <property type="term" value="P:phosphate ion transport"/>
    <property type="evidence" value="ECO:0007669"/>
    <property type="project" value="UniProtKB-KW"/>
</dbReference>
<dbReference type="PANTHER" id="PTHR42930">
    <property type="entry name" value="PHOSPHATE-SPECIFIC TRANSPORT SYSTEM ACCESSORY PROTEIN PHOU"/>
    <property type="match status" value="1"/>
</dbReference>
<keyword evidence="1" id="KW-0813">Transport</keyword>
<dbReference type="OrthoDB" id="9814256at2"/>
<protein>
    <submittedName>
        <fullName evidence="3">Phosphate transport system protein phoU homolog</fullName>
    </submittedName>
</protein>
<evidence type="ECO:0000259" key="2">
    <source>
        <dbReference type="Pfam" id="PF01895"/>
    </source>
</evidence>
<dbReference type="InterPro" id="IPR026022">
    <property type="entry name" value="PhoU_dom"/>
</dbReference>
<keyword evidence="4" id="KW-1185">Reference proteome</keyword>
<dbReference type="Gene3D" id="1.20.58.220">
    <property type="entry name" value="Phosphate transport system protein phou homolog 2, domain 2"/>
    <property type="match status" value="1"/>
</dbReference>
<organism evidence="3 4">
    <name type="scientific">Nocardia otitidiscaviarum</name>
    <dbReference type="NCBI Taxonomy" id="1823"/>
    <lineage>
        <taxon>Bacteria</taxon>
        <taxon>Bacillati</taxon>
        <taxon>Actinomycetota</taxon>
        <taxon>Actinomycetes</taxon>
        <taxon>Mycobacteriales</taxon>
        <taxon>Nocardiaceae</taxon>
        <taxon>Nocardia</taxon>
    </lineage>
</organism>
<dbReference type="PANTHER" id="PTHR42930:SF3">
    <property type="entry name" value="PHOSPHATE-SPECIFIC TRANSPORT SYSTEM ACCESSORY PROTEIN PHOU"/>
    <property type="match status" value="1"/>
</dbReference>
<dbReference type="InterPro" id="IPR038078">
    <property type="entry name" value="PhoU-like_sf"/>
</dbReference>
<dbReference type="SUPFAM" id="SSF109755">
    <property type="entry name" value="PhoU-like"/>
    <property type="match status" value="1"/>
</dbReference>
<dbReference type="RefSeq" id="WP_039814464.1">
    <property type="nucleotide sequence ID" value="NZ_JADLSB010000007.1"/>
</dbReference>
<accession>A0A379JJM0</accession>